<evidence type="ECO:0000259" key="1">
    <source>
        <dbReference type="PROSITE" id="PS50943"/>
    </source>
</evidence>
<protein>
    <submittedName>
        <fullName evidence="2">Phage repressor protein</fullName>
    </submittedName>
</protein>
<accession>A0A9X8T4D9</accession>
<dbReference type="InterPro" id="IPR001387">
    <property type="entry name" value="Cro/C1-type_HTH"/>
</dbReference>
<dbReference type="CDD" id="cd00093">
    <property type="entry name" value="HTH_XRE"/>
    <property type="match status" value="1"/>
</dbReference>
<organism evidence="2 3">
    <name type="scientific">Streptococcus dysgalactiae subsp. equisimilis</name>
    <name type="common">Streptococcus equisimilis</name>
    <dbReference type="NCBI Taxonomy" id="119602"/>
    <lineage>
        <taxon>Bacteria</taxon>
        <taxon>Bacillati</taxon>
        <taxon>Bacillota</taxon>
        <taxon>Bacilli</taxon>
        <taxon>Lactobacillales</taxon>
        <taxon>Streptococcaceae</taxon>
        <taxon>Streptococcus</taxon>
    </lineage>
</organism>
<name>A0A9X8T4D9_STREQ</name>
<dbReference type="GO" id="GO:0003677">
    <property type="term" value="F:DNA binding"/>
    <property type="evidence" value="ECO:0007669"/>
    <property type="project" value="InterPro"/>
</dbReference>
<dbReference type="AlphaFoldDB" id="A0A9X8T4D9"/>
<dbReference type="SUPFAM" id="SSF47413">
    <property type="entry name" value="lambda repressor-like DNA-binding domains"/>
    <property type="match status" value="1"/>
</dbReference>
<dbReference type="RefSeq" id="WP_115283433.1">
    <property type="nucleotide sequence ID" value="NZ_JBPGMT010000004.1"/>
</dbReference>
<dbReference type="EMBL" id="UHFO01000001">
    <property type="protein sequence ID" value="SUN64448.1"/>
    <property type="molecule type" value="Genomic_DNA"/>
</dbReference>
<dbReference type="InterPro" id="IPR010982">
    <property type="entry name" value="Lambda_DNA-bd_dom_sf"/>
</dbReference>
<dbReference type="Proteomes" id="UP000254559">
    <property type="component" value="Unassembled WGS sequence"/>
</dbReference>
<reference evidence="2 3" key="1">
    <citation type="submission" date="2018-06" db="EMBL/GenBank/DDBJ databases">
        <authorList>
            <consortium name="Pathogen Informatics"/>
            <person name="Doyle S."/>
        </authorList>
    </citation>
    <scope>NUCLEOTIDE SEQUENCE [LARGE SCALE GENOMIC DNA]</scope>
    <source>
        <strain evidence="2 3">NCTC11564</strain>
    </source>
</reference>
<comment type="caution">
    <text evidence="2">The sequence shown here is derived from an EMBL/GenBank/DDBJ whole genome shotgun (WGS) entry which is preliminary data.</text>
</comment>
<feature type="domain" description="HTH cro/C1-type" evidence="1">
    <location>
        <begin position="35"/>
        <end position="61"/>
    </location>
</feature>
<evidence type="ECO:0000313" key="3">
    <source>
        <dbReference type="Proteomes" id="UP000254559"/>
    </source>
</evidence>
<sequence length="113" mass="12824">MDEKDLKRIIESRYNSVRAFAIENDIPYTTMRSILERGVMNAKAETIFKICDILGINPESFAEEKPDWQSTVDLSNLRERVVMFDGKPLSDTDVEKIEAIIKLSLGVGNGEDK</sequence>
<dbReference type="Gene3D" id="1.10.260.40">
    <property type="entry name" value="lambda repressor-like DNA-binding domains"/>
    <property type="match status" value="1"/>
</dbReference>
<dbReference type="PROSITE" id="PS50943">
    <property type="entry name" value="HTH_CROC1"/>
    <property type="match status" value="1"/>
</dbReference>
<gene>
    <name evidence="2" type="ORF">NCTC11564_01620</name>
</gene>
<evidence type="ECO:0000313" key="2">
    <source>
        <dbReference type="EMBL" id="SUN64448.1"/>
    </source>
</evidence>
<proteinExistence type="predicted"/>